<keyword evidence="2" id="KW-1185">Reference proteome</keyword>
<dbReference type="OrthoDB" id="5867844at2759"/>
<dbReference type="AlphaFoldDB" id="A0A3P7IXP6"/>
<accession>A0A3P7IXP6</accession>
<gene>
    <name evidence="1" type="ORF">SVUK_LOCUS10214</name>
</gene>
<name>A0A3P7IXP6_STRVU</name>
<organism evidence="1 2">
    <name type="scientific">Strongylus vulgaris</name>
    <name type="common">Blood worm</name>
    <dbReference type="NCBI Taxonomy" id="40348"/>
    <lineage>
        <taxon>Eukaryota</taxon>
        <taxon>Metazoa</taxon>
        <taxon>Ecdysozoa</taxon>
        <taxon>Nematoda</taxon>
        <taxon>Chromadorea</taxon>
        <taxon>Rhabditida</taxon>
        <taxon>Rhabditina</taxon>
        <taxon>Rhabditomorpha</taxon>
        <taxon>Strongyloidea</taxon>
        <taxon>Strongylidae</taxon>
        <taxon>Strongylus</taxon>
    </lineage>
</organism>
<evidence type="ECO:0008006" key="3">
    <source>
        <dbReference type="Google" id="ProtNLM"/>
    </source>
</evidence>
<sequence>MPYCQRSSTKWLRVDGRFLSNLRSADDIVLFSRNTTEAETMLRELNEVGKRRTVN</sequence>
<dbReference type="EMBL" id="UYYB01095047">
    <property type="protein sequence ID" value="VDM75216.1"/>
    <property type="molecule type" value="Genomic_DNA"/>
</dbReference>
<proteinExistence type="predicted"/>
<protein>
    <recommendedName>
        <fullName evidence="3">Reverse transcriptase domain-containing protein</fullName>
    </recommendedName>
</protein>
<dbReference type="Proteomes" id="UP000270094">
    <property type="component" value="Unassembled WGS sequence"/>
</dbReference>
<evidence type="ECO:0000313" key="2">
    <source>
        <dbReference type="Proteomes" id="UP000270094"/>
    </source>
</evidence>
<reference evidence="1 2" key="1">
    <citation type="submission" date="2018-11" db="EMBL/GenBank/DDBJ databases">
        <authorList>
            <consortium name="Pathogen Informatics"/>
        </authorList>
    </citation>
    <scope>NUCLEOTIDE SEQUENCE [LARGE SCALE GENOMIC DNA]</scope>
</reference>
<evidence type="ECO:0000313" key="1">
    <source>
        <dbReference type="EMBL" id="VDM75216.1"/>
    </source>
</evidence>